<evidence type="ECO:0000313" key="8">
    <source>
        <dbReference type="EMBL" id="PAV56142.1"/>
    </source>
</evidence>
<dbReference type="InterPro" id="IPR011174">
    <property type="entry name" value="ERM"/>
</dbReference>
<proteinExistence type="predicted"/>
<dbReference type="AlphaFoldDB" id="A0A2A2J3Q2"/>
<dbReference type="InterPro" id="IPR011993">
    <property type="entry name" value="PH-like_dom_sf"/>
</dbReference>
<dbReference type="InterPro" id="IPR041789">
    <property type="entry name" value="ERM_FERM_C"/>
</dbReference>
<evidence type="ECO:0000256" key="4">
    <source>
        <dbReference type="ARBA" id="ARBA00023136"/>
    </source>
</evidence>
<dbReference type="InterPro" id="IPR011259">
    <property type="entry name" value="ERM_C_dom"/>
</dbReference>
<feature type="domain" description="FERM" evidence="7">
    <location>
        <begin position="1"/>
        <end position="146"/>
    </location>
</feature>
<dbReference type="GO" id="GO:0005912">
    <property type="term" value="C:adherens junction"/>
    <property type="evidence" value="ECO:0007669"/>
    <property type="project" value="UniProtKB-SubCell"/>
</dbReference>
<organism evidence="8 9">
    <name type="scientific">Diploscapter pachys</name>
    <dbReference type="NCBI Taxonomy" id="2018661"/>
    <lineage>
        <taxon>Eukaryota</taxon>
        <taxon>Metazoa</taxon>
        <taxon>Ecdysozoa</taxon>
        <taxon>Nematoda</taxon>
        <taxon>Chromadorea</taxon>
        <taxon>Rhabditida</taxon>
        <taxon>Rhabditina</taxon>
        <taxon>Rhabditomorpha</taxon>
        <taxon>Rhabditoidea</taxon>
        <taxon>Rhabditidae</taxon>
        <taxon>Diploscapter</taxon>
    </lineage>
</organism>
<accession>A0A2A2J3Q2</accession>
<feature type="region of interest" description="Disordered" evidence="6">
    <location>
        <begin position="1"/>
        <end position="31"/>
    </location>
</feature>
<dbReference type="Pfam" id="PF00769">
    <property type="entry name" value="ERM_C"/>
    <property type="match status" value="1"/>
</dbReference>
<dbReference type="InterPro" id="IPR008954">
    <property type="entry name" value="Moesin_tail_sf"/>
</dbReference>
<dbReference type="PRINTS" id="PR00661">
    <property type="entry name" value="ERMFAMILY"/>
</dbReference>
<keyword evidence="9" id="KW-1185">Reference proteome</keyword>
<comment type="subcellular location">
    <subcellularLocation>
        <location evidence="2">Cell junction</location>
        <location evidence="2">Adherens junction</location>
    </subcellularLocation>
    <subcellularLocation>
        <location evidence="1">Cell membrane</location>
        <topology evidence="1">Peripheral membrane protein</topology>
    </subcellularLocation>
    <subcellularLocation>
        <location evidence="5">Cell projection</location>
        <location evidence="5">Rhabdomere</location>
    </subcellularLocation>
</comment>
<evidence type="ECO:0000256" key="5">
    <source>
        <dbReference type="ARBA" id="ARBA00043944"/>
    </source>
</evidence>
<keyword evidence="4" id="KW-0472">Membrane</keyword>
<reference evidence="8 9" key="1">
    <citation type="journal article" date="2017" name="Curr. Biol.">
        <title>Genome architecture and evolution of a unichromosomal asexual nematode.</title>
        <authorList>
            <person name="Fradin H."/>
            <person name="Zegar C."/>
            <person name="Gutwein M."/>
            <person name="Lucas J."/>
            <person name="Kovtun M."/>
            <person name="Corcoran D."/>
            <person name="Baugh L.R."/>
            <person name="Kiontke K."/>
            <person name="Gunsalus K."/>
            <person name="Fitch D.H."/>
            <person name="Piano F."/>
        </authorList>
    </citation>
    <scope>NUCLEOTIDE SEQUENCE [LARGE SCALE GENOMIC DNA]</scope>
    <source>
        <strain evidence="8">PF1309</strain>
    </source>
</reference>
<evidence type="ECO:0000256" key="2">
    <source>
        <dbReference type="ARBA" id="ARBA00004536"/>
    </source>
</evidence>
<dbReference type="InterPro" id="IPR018980">
    <property type="entry name" value="FERM_PH-like_C"/>
</dbReference>
<dbReference type="SMART" id="SM01196">
    <property type="entry name" value="FERM_C"/>
    <property type="match status" value="1"/>
</dbReference>
<evidence type="ECO:0000256" key="6">
    <source>
        <dbReference type="SAM" id="MobiDB-lite"/>
    </source>
</evidence>
<evidence type="ECO:0000256" key="1">
    <source>
        <dbReference type="ARBA" id="ARBA00004202"/>
    </source>
</evidence>
<evidence type="ECO:0000256" key="3">
    <source>
        <dbReference type="ARBA" id="ARBA00022475"/>
    </source>
</evidence>
<dbReference type="FunFam" id="2.30.29.30:FF:000003">
    <property type="entry name" value="Radixin isoform 1"/>
    <property type="match status" value="1"/>
</dbReference>
<protein>
    <recommendedName>
        <fullName evidence="7">FERM domain-containing protein</fullName>
    </recommendedName>
</protein>
<gene>
    <name evidence="8" type="ORF">WR25_13377</name>
</gene>
<dbReference type="Gene3D" id="6.10.360.10">
    <property type="match status" value="1"/>
</dbReference>
<dbReference type="PANTHER" id="PTHR23281">
    <property type="entry name" value="MERLIN/MOESIN/EZRIN/RADIXIN"/>
    <property type="match status" value="1"/>
</dbReference>
<keyword evidence="3" id="KW-1003">Cell membrane</keyword>
<dbReference type="Pfam" id="PF20492">
    <property type="entry name" value="ERM_helical"/>
    <property type="match status" value="1"/>
</dbReference>
<feature type="compositionally biased region" description="Basic and acidic residues" evidence="6">
    <location>
        <begin position="294"/>
        <end position="316"/>
    </location>
</feature>
<sequence length="410" mass="48589">MGEADHDLVGGPQEHQSGAGHARVPQNRSGPRNVRCQCECLHKYVVFSNEIQEFQYFEIRNKKGTELYLGVDALGLNIYEKHDRLSPKVGFPWSEIRNISFNDRKFVIKPIDKKANDFVFYAPRLRINKRILALCMGNHELYMRRRKPDTIEVQQMKQQARDERALKLAEQERLNKEMNAREQAETRQKEAEERMQRMLEDMERAKRELAEAHSTIHSLEAQLKQLQLAKEALESKEMELRELTAQLQSEKAMSEDERRRLRDEVARREDEVYAMRTAVQHQQEETNRMQDEMARRKENDRPMHDHHGHTKEYMHSDEEENGHTDLTTDADMHVHQNELNRISTTEQNVNIRQKLDMLTRELEGVKDERGVTDYDVLHMENKKAGRDKYKTLRQIRGGNTKRRIDQYENM</sequence>
<dbReference type="GO" id="GO:0003779">
    <property type="term" value="F:actin binding"/>
    <property type="evidence" value="ECO:0007669"/>
    <property type="project" value="InterPro"/>
</dbReference>
<feature type="region of interest" description="Disordered" evidence="6">
    <location>
        <begin position="294"/>
        <end position="323"/>
    </location>
</feature>
<dbReference type="SUPFAM" id="SSF50729">
    <property type="entry name" value="PH domain-like"/>
    <property type="match status" value="1"/>
</dbReference>
<dbReference type="SUPFAM" id="SSF48678">
    <property type="entry name" value="Moesin tail domain"/>
    <property type="match status" value="1"/>
</dbReference>
<dbReference type="GO" id="GO:0005886">
    <property type="term" value="C:plasma membrane"/>
    <property type="evidence" value="ECO:0007669"/>
    <property type="project" value="UniProtKB-SubCell"/>
</dbReference>
<dbReference type="EMBL" id="LIAE01010714">
    <property type="protein sequence ID" value="PAV56143.1"/>
    <property type="molecule type" value="Genomic_DNA"/>
</dbReference>
<dbReference type="InterPro" id="IPR000299">
    <property type="entry name" value="FERM_domain"/>
</dbReference>
<dbReference type="Pfam" id="PF09380">
    <property type="entry name" value="FERM_C"/>
    <property type="match status" value="1"/>
</dbReference>
<name>A0A2A2J3Q2_9BILA</name>
<dbReference type="EMBL" id="LIAE01010714">
    <property type="protein sequence ID" value="PAV56141.1"/>
    <property type="molecule type" value="Genomic_DNA"/>
</dbReference>
<dbReference type="Gene3D" id="2.30.29.30">
    <property type="entry name" value="Pleckstrin-homology domain (PH domain)/Phosphotyrosine-binding domain (PTB)"/>
    <property type="match status" value="1"/>
</dbReference>
<evidence type="ECO:0000259" key="7">
    <source>
        <dbReference type="PROSITE" id="PS50057"/>
    </source>
</evidence>
<dbReference type="Gene3D" id="1.20.5.450">
    <property type="match status" value="1"/>
</dbReference>
<evidence type="ECO:0000313" key="9">
    <source>
        <dbReference type="Proteomes" id="UP000218231"/>
    </source>
</evidence>
<dbReference type="OrthoDB" id="6018897at2759"/>
<dbReference type="InterPro" id="IPR046810">
    <property type="entry name" value="ERM_helical"/>
</dbReference>
<dbReference type="CDD" id="cd13194">
    <property type="entry name" value="FERM_C_ERM"/>
    <property type="match status" value="1"/>
</dbReference>
<dbReference type="EMBL" id="LIAE01010714">
    <property type="protein sequence ID" value="PAV56142.1"/>
    <property type="molecule type" value="Genomic_DNA"/>
</dbReference>
<comment type="caution">
    <text evidence="8">The sequence shown here is derived from an EMBL/GenBank/DDBJ whole genome shotgun (WGS) entry which is preliminary data.</text>
</comment>
<dbReference type="Proteomes" id="UP000218231">
    <property type="component" value="Unassembled WGS sequence"/>
</dbReference>
<dbReference type="PROSITE" id="PS50057">
    <property type="entry name" value="FERM_3"/>
    <property type="match status" value="1"/>
</dbReference>
<dbReference type="InterPro" id="IPR000798">
    <property type="entry name" value="Ez/rad/moesin-like"/>
</dbReference>